<accession>A0ABQ7JBZ3</accession>
<dbReference type="Gene3D" id="3.90.132.10">
    <property type="entry name" value="Leishmanolysin , domain 2"/>
    <property type="match status" value="1"/>
</dbReference>
<evidence type="ECO:0000256" key="8">
    <source>
        <dbReference type="SAM" id="MobiDB-lite"/>
    </source>
</evidence>
<keyword evidence="7" id="KW-0482">Metalloprotease</keyword>
<evidence type="ECO:0000256" key="5">
    <source>
        <dbReference type="ARBA" id="ARBA00022801"/>
    </source>
</evidence>
<evidence type="ECO:0000256" key="7">
    <source>
        <dbReference type="ARBA" id="ARBA00023049"/>
    </source>
</evidence>
<evidence type="ECO:0000256" key="2">
    <source>
        <dbReference type="ARBA" id="ARBA00005860"/>
    </source>
</evidence>
<dbReference type="InterPro" id="IPR001577">
    <property type="entry name" value="Peptidase_M8"/>
</dbReference>
<evidence type="ECO:0000256" key="1">
    <source>
        <dbReference type="ARBA" id="ARBA00001947"/>
    </source>
</evidence>
<keyword evidence="3" id="KW-0645">Protease</keyword>
<gene>
    <name evidence="9" type="ORF">IE077_000263</name>
</gene>
<protein>
    <recommendedName>
        <fullName evidence="11">Leishmanolysin-like peptidase</fullName>
    </recommendedName>
</protein>
<comment type="similarity">
    <text evidence="2">Belongs to the peptidase M8 family.</text>
</comment>
<evidence type="ECO:0000313" key="10">
    <source>
        <dbReference type="Proteomes" id="UP000823046"/>
    </source>
</evidence>
<evidence type="ECO:0000256" key="4">
    <source>
        <dbReference type="ARBA" id="ARBA00022723"/>
    </source>
</evidence>
<comment type="cofactor">
    <cofactor evidence="1">
        <name>Zn(2+)</name>
        <dbReference type="ChEBI" id="CHEBI:29105"/>
    </cofactor>
</comment>
<sequence length="412" mass="46344">MCLAASKEMELHKGEKMEIKRKRRSISALIILLNFITFNNATEDELKTFPSTYKCSHDEIESFFTRNHSFAMPSQLQKGQGSEDTFFLVGDSTNEIKYFDPMRITFFTNNLASLKIKSPQSYKVLIDDIFPAVGNFLSQVFLVRRKPDKTTWISRDCRRSIRYSNGTRICLSLSLPTCVTTIIPESHLDQVRTCQLEGGELKCEQLQRGTGIQQTDHVVYVNYGPHKFCSSDVLAFASFCKLDEINRPYVSGIHICDHALDLVLLSPSRMMEIVQHELLHGMGFSSSAFRLFRDDAGVPRNNDRRSPDRPSVDSTLLSMNSSGGKPTTWVITPTARDFAKTFFKCNSTRGIAIENQGESGSVGSHIESLAQLEDTMTAALTGISALSNFTLTILRDSGWYGINFHRASNPLW</sequence>
<feature type="compositionally biased region" description="Basic and acidic residues" evidence="8">
    <location>
        <begin position="297"/>
        <end position="311"/>
    </location>
</feature>
<evidence type="ECO:0000313" key="9">
    <source>
        <dbReference type="EMBL" id="KAF8821527.1"/>
    </source>
</evidence>
<dbReference type="Proteomes" id="UP000823046">
    <property type="component" value="Unassembled WGS sequence"/>
</dbReference>
<keyword evidence="10" id="KW-1185">Reference proteome</keyword>
<comment type="caution">
    <text evidence="9">The sequence shown here is derived from an EMBL/GenBank/DDBJ whole genome shotgun (WGS) entry which is preliminary data.</text>
</comment>
<dbReference type="PANTHER" id="PTHR10942">
    <property type="entry name" value="LEISHMANOLYSIN-LIKE PEPTIDASE"/>
    <property type="match status" value="1"/>
</dbReference>
<evidence type="ECO:0000256" key="3">
    <source>
        <dbReference type="ARBA" id="ARBA00022670"/>
    </source>
</evidence>
<dbReference type="Pfam" id="PF01457">
    <property type="entry name" value="Peptidase_M8"/>
    <property type="match status" value="1"/>
</dbReference>
<dbReference type="Gene3D" id="3.10.170.20">
    <property type="match status" value="1"/>
</dbReference>
<keyword evidence="5" id="KW-0378">Hydrolase</keyword>
<organism evidence="9 10">
    <name type="scientific">Cardiosporidium cionae</name>
    <dbReference type="NCBI Taxonomy" id="476202"/>
    <lineage>
        <taxon>Eukaryota</taxon>
        <taxon>Sar</taxon>
        <taxon>Alveolata</taxon>
        <taxon>Apicomplexa</taxon>
        <taxon>Aconoidasida</taxon>
        <taxon>Nephromycida</taxon>
        <taxon>Cardiosporidium</taxon>
    </lineage>
</organism>
<dbReference type="SUPFAM" id="SSF55486">
    <property type="entry name" value="Metalloproteases ('zincins'), catalytic domain"/>
    <property type="match status" value="1"/>
</dbReference>
<evidence type="ECO:0000256" key="6">
    <source>
        <dbReference type="ARBA" id="ARBA00022833"/>
    </source>
</evidence>
<evidence type="ECO:0008006" key="11">
    <source>
        <dbReference type="Google" id="ProtNLM"/>
    </source>
</evidence>
<proteinExistence type="inferred from homology"/>
<feature type="region of interest" description="Disordered" evidence="8">
    <location>
        <begin position="297"/>
        <end position="324"/>
    </location>
</feature>
<name>A0ABQ7JBZ3_9APIC</name>
<feature type="compositionally biased region" description="Polar residues" evidence="8">
    <location>
        <begin position="312"/>
        <end position="324"/>
    </location>
</feature>
<dbReference type="PANTHER" id="PTHR10942:SF0">
    <property type="entry name" value="LEISHMANOLYSIN-LIKE PEPTIDASE"/>
    <property type="match status" value="1"/>
</dbReference>
<keyword evidence="6" id="KW-0862">Zinc</keyword>
<keyword evidence="4" id="KW-0479">Metal-binding</keyword>
<reference evidence="9 10" key="1">
    <citation type="journal article" date="2020" name="bioRxiv">
        <title>Metabolic contributions of an alphaproteobacterial endosymbiont in the apicomplexan Cardiosporidium cionae.</title>
        <authorList>
            <person name="Hunter E.S."/>
            <person name="Paight C.J."/>
            <person name="Lane C.E."/>
        </authorList>
    </citation>
    <scope>NUCLEOTIDE SEQUENCE [LARGE SCALE GENOMIC DNA]</scope>
    <source>
        <strain evidence="9">ESH_2018</strain>
    </source>
</reference>
<dbReference type="EMBL" id="JADAQX010000169">
    <property type="protein sequence ID" value="KAF8821527.1"/>
    <property type="molecule type" value="Genomic_DNA"/>
</dbReference>